<keyword evidence="3" id="KW-1185">Reference proteome</keyword>
<sequence>MNRKRKQVGSKGNEKLTTPPTRRSPRLAGIPPSPPPNSPKSVLKPSKLLLLALATDALNPHLKEVENTQASVIEKPKTAKAKKTARISVKPVRQRFSQRIIARGGPSRPKPKNVEVINLSSNNEVDIRTREAAEEQPVMVADPNSRNLEEEEEDPEESVEAEEIPSSWSLLAPSTTASE</sequence>
<evidence type="ECO:0000313" key="3">
    <source>
        <dbReference type="Proteomes" id="UP001341840"/>
    </source>
</evidence>
<evidence type="ECO:0000256" key="1">
    <source>
        <dbReference type="SAM" id="MobiDB-lite"/>
    </source>
</evidence>
<gene>
    <name evidence="2" type="ORF">PIB30_086551</name>
</gene>
<name>A0ABU6ZRW8_9FABA</name>
<feature type="region of interest" description="Disordered" evidence="1">
    <location>
        <begin position="130"/>
        <end position="179"/>
    </location>
</feature>
<evidence type="ECO:0000313" key="2">
    <source>
        <dbReference type="EMBL" id="MED6224701.1"/>
    </source>
</evidence>
<organism evidence="2 3">
    <name type="scientific">Stylosanthes scabra</name>
    <dbReference type="NCBI Taxonomy" id="79078"/>
    <lineage>
        <taxon>Eukaryota</taxon>
        <taxon>Viridiplantae</taxon>
        <taxon>Streptophyta</taxon>
        <taxon>Embryophyta</taxon>
        <taxon>Tracheophyta</taxon>
        <taxon>Spermatophyta</taxon>
        <taxon>Magnoliopsida</taxon>
        <taxon>eudicotyledons</taxon>
        <taxon>Gunneridae</taxon>
        <taxon>Pentapetalae</taxon>
        <taxon>rosids</taxon>
        <taxon>fabids</taxon>
        <taxon>Fabales</taxon>
        <taxon>Fabaceae</taxon>
        <taxon>Papilionoideae</taxon>
        <taxon>50 kb inversion clade</taxon>
        <taxon>dalbergioids sensu lato</taxon>
        <taxon>Dalbergieae</taxon>
        <taxon>Pterocarpus clade</taxon>
        <taxon>Stylosanthes</taxon>
    </lineage>
</organism>
<dbReference type="Proteomes" id="UP001341840">
    <property type="component" value="Unassembled WGS sequence"/>
</dbReference>
<reference evidence="2 3" key="1">
    <citation type="journal article" date="2023" name="Plants (Basel)">
        <title>Bridging the Gap: Combining Genomics and Transcriptomics Approaches to Understand Stylosanthes scabra, an Orphan Legume from the Brazilian Caatinga.</title>
        <authorList>
            <person name="Ferreira-Neto J.R.C."/>
            <person name="da Silva M.D."/>
            <person name="Binneck E."/>
            <person name="de Melo N.F."/>
            <person name="da Silva R.H."/>
            <person name="de Melo A.L.T.M."/>
            <person name="Pandolfi V."/>
            <person name="Bustamante F.O."/>
            <person name="Brasileiro-Vidal A.C."/>
            <person name="Benko-Iseppon A.M."/>
        </authorList>
    </citation>
    <scope>NUCLEOTIDE SEQUENCE [LARGE SCALE GENOMIC DNA]</scope>
    <source>
        <tissue evidence="2">Leaves</tissue>
    </source>
</reference>
<feature type="region of interest" description="Disordered" evidence="1">
    <location>
        <begin position="1"/>
        <end position="43"/>
    </location>
</feature>
<feature type="compositionally biased region" description="Acidic residues" evidence="1">
    <location>
        <begin position="149"/>
        <end position="163"/>
    </location>
</feature>
<feature type="compositionally biased region" description="Polar residues" evidence="1">
    <location>
        <begin position="166"/>
        <end position="179"/>
    </location>
</feature>
<dbReference type="EMBL" id="JASCZI010273348">
    <property type="protein sequence ID" value="MED6224701.1"/>
    <property type="molecule type" value="Genomic_DNA"/>
</dbReference>
<comment type="caution">
    <text evidence="2">The sequence shown here is derived from an EMBL/GenBank/DDBJ whole genome shotgun (WGS) entry which is preliminary data.</text>
</comment>
<accession>A0ABU6ZRW8</accession>
<protein>
    <submittedName>
        <fullName evidence="2">Uncharacterized protein</fullName>
    </submittedName>
</protein>
<proteinExistence type="predicted"/>